<dbReference type="PROSITE" id="PS00794">
    <property type="entry name" value="HPPK"/>
    <property type="match status" value="1"/>
</dbReference>
<dbReference type="SUPFAM" id="SSF55083">
    <property type="entry name" value="6-hydroxymethyl-7,8-dihydropterin pyrophosphokinase, HPPK"/>
    <property type="match status" value="1"/>
</dbReference>
<keyword evidence="6" id="KW-0547">Nucleotide-binding</keyword>
<dbReference type="Pfam" id="PF01288">
    <property type="entry name" value="HPPK"/>
    <property type="match status" value="1"/>
</dbReference>
<keyword evidence="5 14" id="KW-0808">Transferase</keyword>
<dbReference type="NCBIfam" id="TIGR01498">
    <property type="entry name" value="folK"/>
    <property type="match status" value="1"/>
</dbReference>
<comment type="pathway">
    <text evidence="1">Cofactor biosynthesis; tetrahydrofolate biosynthesis; 2-amino-4-hydroxy-6-hydroxymethyl-7,8-dihydropteridine diphosphate from 7,8-dihydroneopterin triphosphate: step 4/4.</text>
</comment>
<dbReference type="EC" id="2.7.6.3" evidence="3"/>
<dbReference type="Proteomes" id="UP001160519">
    <property type="component" value="Unassembled WGS sequence"/>
</dbReference>
<dbReference type="EMBL" id="JAQSDF010000006">
    <property type="protein sequence ID" value="MDI1230259.1"/>
    <property type="molecule type" value="Genomic_DNA"/>
</dbReference>
<name>A0AA43THF3_9GAMM</name>
<evidence type="ECO:0000256" key="1">
    <source>
        <dbReference type="ARBA" id="ARBA00005051"/>
    </source>
</evidence>
<dbReference type="PANTHER" id="PTHR43071:SF1">
    <property type="entry name" value="2-AMINO-4-HYDROXY-6-HYDROXYMETHYLDIHYDROPTERIDINE PYROPHOSPHOKINASE"/>
    <property type="match status" value="1"/>
</dbReference>
<feature type="domain" description="7,8-dihydro-6-hydroxymethylpterin-pyrophosphokinase" evidence="13">
    <location>
        <begin position="96"/>
        <end position="107"/>
    </location>
</feature>
<evidence type="ECO:0000256" key="12">
    <source>
        <dbReference type="ARBA" id="ARBA00033413"/>
    </source>
</evidence>
<evidence type="ECO:0000256" key="2">
    <source>
        <dbReference type="ARBA" id="ARBA00005810"/>
    </source>
</evidence>
<proteinExistence type="inferred from homology"/>
<dbReference type="PANTHER" id="PTHR43071">
    <property type="entry name" value="2-AMINO-4-HYDROXY-6-HYDROXYMETHYLDIHYDROPTERIDINE PYROPHOSPHOKINASE"/>
    <property type="match status" value="1"/>
</dbReference>
<reference evidence="14" key="1">
    <citation type="submission" date="2023-01" db="EMBL/GenBank/DDBJ databases">
        <title>Biogeochemical cycle of methane in antarctic sediments.</title>
        <authorList>
            <person name="Roldan D.M."/>
            <person name="Menes R.J."/>
        </authorList>
    </citation>
    <scope>NUCLEOTIDE SEQUENCE [LARGE SCALE GENOMIC DNA]</scope>
    <source>
        <strain evidence="14">K-2018 MAG008</strain>
    </source>
</reference>
<accession>A0AA43THF3</accession>
<protein>
    <recommendedName>
        <fullName evidence="4">2-amino-4-hydroxy-6-hydroxymethyldihydropteridine pyrophosphokinase</fullName>
        <ecNumber evidence="3">2.7.6.3</ecNumber>
    </recommendedName>
    <alternativeName>
        <fullName evidence="11">6-hydroxymethyl-7,8-dihydropterin pyrophosphokinase</fullName>
    </alternativeName>
    <alternativeName>
        <fullName evidence="12">7,8-dihydro-6-hydroxymethylpterin-pyrophosphokinase</fullName>
    </alternativeName>
</protein>
<dbReference type="GO" id="GO:0005524">
    <property type="term" value="F:ATP binding"/>
    <property type="evidence" value="ECO:0007669"/>
    <property type="project" value="UniProtKB-KW"/>
</dbReference>
<comment type="similarity">
    <text evidence="2">Belongs to the HPPK family.</text>
</comment>
<keyword evidence="7" id="KW-0418">Kinase</keyword>
<dbReference type="Gene3D" id="3.30.70.560">
    <property type="entry name" value="7,8-Dihydro-6-hydroxymethylpterin-pyrophosphokinase HPPK"/>
    <property type="match status" value="1"/>
</dbReference>
<comment type="function">
    <text evidence="10">Catalyzes the transfer of pyrophosphate from adenosine triphosphate (ATP) to 6-hydroxymethyl-7,8-dihydropterin, an enzymatic step in folate biosynthesis pathway.</text>
</comment>
<dbReference type="CDD" id="cd00483">
    <property type="entry name" value="HPPK"/>
    <property type="match status" value="1"/>
</dbReference>
<comment type="caution">
    <text evidence="14">The sequence shown here is derived from an EMBL/GenBank/DDBJ whole genome shotgun (WGS) entry which is preliminary data.</text>
</comment>
<dbReference type="GO" id="GO:0003848">
    <property type="term" value="F:2-amino-4-hydroxy-6-hydroxymethyldihydropteridine diphosphokinase activity"/>
    <property type="evidence" value="ECO:0007669"/>
    <property type="project" value="UniProtKB-EC"/>
</dbReference>
<keyword evidence="8" id="KW-0067">ATP-binding</keyword>
<evidence type="ECO:0000256" key="8">
    <source>
        <dbReference type="ARBA" id="ARBA00022840"/>
    </source>
</evidence>
<gene>
    <name evidence="14" type="primary">folK</name>
    <name evidence="14" type="ORF">PSU93_03805</name>
</gene>
<evidence type="ECO:0000313" key="15">
    <source>
        <dbReference type="Proteomes" id="UP001160519"/>
    </source>
</evidence>
<evidence type="ECO:0000259" key="13">
    <source>
        <dbReference type="PROSITE" id="PS00794"/>
    </source>
</evidence>
<sequence>MKNPVTDGVVAYIGLGSNLANPVEQIQAARTAITQIAGVQELAFSSLYHSAPMGPQDQPDYVNAVMAIKTGLPPIALLRCLQRIENAQGRVRKSERWGARTLDLDVLIYGDQIIELPDLIVPHTGLAERAFVLYPLYEIAPQLLVPGKGNIASLLDQCPMNELKRLG</sequence>
<evidence type="ECO:0000256" key="9">
    <source>
        <dbReference type="ARBA" id="ARBA00022909"/>
    </source>
</evidence>
<dbReference type="GO" id="GO:0016301">
    <property type="term" value="F:kinase activity"/>
    <property type="evidence" value="ECO:0007669"/>
    <property type="project" value="UniProtKB-KW"/>
</dbReference>
<evidence type="ECO:0000256" key="11">
    <source>
        <dbReference type="ARBA" id="ARBA00029766"/>
    </source>
</evidence>
<evidence type="ECO:0000256" key="5">
    <source>
        <dbReference type="ARBA" id="ARBA00022679"/>
    </source>
</evidence>
<dbReference type="InterPro" id="IPR035907">
    <property type="entry name" value="Hppk_sf"/>
</dbReference>
<dbReference type="AlphaFoldDB" id="A0AA43THF3"/>
<keyword evidence="15" id="KW-1185">Reference proteome</keyword>
<keyword evidence="9" id="KW-0289">Folate biosynthesis</keyword>
<evidence type="ECO:0000256" key="10">
    <source>
        <dbReference type="ARBA" id="ARBA00029409"/>
    </source>
</evidence>
<dbReference type="InterPro" id="IPR000550">
    <property type="entry name" value="Hppk"/>
</dbReference>
<organism evidence="14 15">
    <name type="scientific">Candidatus Methylobacter titanis</name>
    <dbReference type="NCBI Taxonomy" id="3053457"/>
    <lineage>
        <taxon>Bacteria</taxon>
        <taxon>Pseudomonadati</taxon>
        <taxon>Pseudomonadota</taxon>
        <taxon>Gammaproteobacteria</taxon>
        <taxon>Methylococcales</taxon>
        <taxon>Methylococcaceae</taxon>
        <taxon>Methylobacter</taxon>
    </lineage>
</organism>
<evidence type="ECO:0000256" key="3">
    <source>
        <dbReference type="ARBA" id="ARBA00013253"/>
    </source>
</evidence>
<evidence type="ECO:0000313" key="14">
    <source>
        <dbReference type="EMBL" id="MDI1230259.1"/>
    </source>
</evidence>
<evidence type="ECO:0000256" key="7">
    <source>
        <dbReference type="ARBA" id="ARBA00022777"/>
    </source>
</evidence>
<dbReference type="GO" id="GO:0046656">
    <property type="term" value="P:folic acid biosynthetic process"/>
    <property type="evidence" value="ECO:0007669"/>
    <property type="project" value="UniProtKB-KW"/>
</dbReference>
<evidence type="ECO:0000256" key="4">
    <source>
        <dbReference type="ARBA" id="ARBA00016218"/>
    </source>
</evidence>
<evidence type="ECO:0000256" key="6">
    <source>
        <dbReference type="ARBA" id="ARBA00022741"/>
    </source>
</evidence>